<accession>A0A6N2WF64</accession>
<sequence>MAYESITIGTEQEVKEVYLFLVNEDGSPAEMDQDSKTIASIWNGEEKLVDVTADTRITIPGFGTCFQLELATTPAGNHEADRWRKRKEAIKLFVREFVPMQKHTKKPADADFAVSGKHYTAGEFSAEIQGEGSETYKIKGKPGDRRKFYFFRNEYHSVIRCANQMTIGIGRDDLTSEFLQKALWDQRKWDMPWMKDLSEELADPLGAVSPTAEQKFMYSYAGSIFDWSVRLYVRQHPDHEHFSDFDRNHADEKNMWGVLPRSPVYKLVNYLKVNEKSVFNFLRSRKYNDGNSPEETAENRIYTELAEEFWNLYDSGDGLFADFLLRAGVISNTGNQYLFEFRTVRTKIENIYEDSSQYIYRG</sequence>
<name>A0A6N2WF64_9FIRM</name>
<dbReference type="AlphaFoldDB" id="A0A6N2WF64"/>
<protein>
    <submittedName>
        <fullName evidence="1">Uncharacterized protein</fullName>
    </submittedName>
</protein>
<dbReference type="RefSeq" id="WP_006568197.1">
    <property type="nucleotide sequence ID" value="NZ_BAABZP010000001.1"/>
</dbReference>
<dbReference type="EMBL" id="CACRSQ010000010">
    <property type="protein sequence ID" value="VYT39602.1"/>
    <property type="molecule type" value="Genomic_DNA"/>
</dbReference>
<reference evidence="1" key="1">
    <citation type="submission" date="2019-11" db="EMBL/GenBank/DDBJ databases">
        <authorList>
            <person name="Feng L."/>
        </authorList>
    </citation>
    <scope>NUCLEOTIDE SEQUENCE</scope>
    <source>
        <strain evidence="1">AcaccaeLFYP115</strain>
    </source>
</reference>
<organism evidence="1">
    <name type="scientific">Anaerostipes caccae</name>
    <dbReference type="NCBI Taxonomy" id="105841"/>
    <lineage>
        <taxon>Bacteria</taxon>
        <taxon>Bacillati</taxon>
        <taxon>Bacillota</taxon>
        <taxon>Clostridia</taxon>
        <taxon>Lachnospirales</taxon>
        <taxon>Lachnospiraceae</taxon>
        <taxon>Anaerostipes</taxon>
    </lineage>
</organism>
<gene>
    <name evidence="1" type="ORF">ACLFYP115_03194</name>
</gene>
<proteinExistence type="predicted"/>
<evidence type="ECO:0000313" key="1">
    <source>
        <dbReference type="EMBL" id="VYT39602.1"/>
    </source>
</evidence>